<keyword evidence="1" id="KW-0732">Signal</keyword>
<name>A0A4U8Q327_9FIRM</name>
<dbReference type="EMBL" id="QGQD01000090">
    <property type="protein sequence ID" value="TLC98593.1"/>
    <property type="molecule type" value="Genomic_DNA"/>
</dbReference>
<dbReference type="STRING" id="180332.GCA_000797495_01198"/>
<dbReference type="InterPro" id="IPR022627">
    <property type="entry name" value="DUF3502"/>
</dbReference>
<dbReference type="PROSITE" id="PS51257">
    <property type="entry name" value="PROKAR_LIPOPROTEIN"/>
    <property type="match status" value="1"/>
</dbReference>
<accession>A0A4U8Q327</accession>
<dbReference type="AlphaFoldDB" id="A0A4U8Q327"/>
<comment type="caution">
    <text evidence="3">The sequence shown here is derived from an EMBL/GenBank/DDBJ whole genome shotgun (WGS) entry which is preliminary data.</text>
</comment>
<proteinExistence type="predicted"/>
<sequence precursor="true">MRMKSLKKVTALLAAGAMVTAMFTGCASSEEKKTAGTNAEASDTASQDAVPVKLVMFGEESPRMKELMANEIHQKVLDEINVDLEIQYLPWTEYAGGKSELMFSAGEKFMCYTNTEVTAKMVGKGYYADVTGLLKDNAPELYQYCDEENAAKAFTIGGKIYSIPVGYKPNAGEDYLMMVRKDLMDEAGVSEIKSIEDLENFYTLCKEKHPDYIGLGRGLNPKVLNGAIASDINMNFINNFAMTDANAPEDPKVYSYYESEEYKQVSEIAKRWNQMGIIPSYQLSNGEQSSSEFAAGRAMFAVSSNDRIFEMMESVRSSAPNAVFENVYLGDTAKKPLMSWGTYVTAFGISAGVEDPDELAAYIKVINLFQKNQEWVDLWIYGIEGTDYKLTENGRVERICTDEIIHNWMPVNTEFRRYPSYITDEQIETFNKQAEGSITMKSTNFIFDTEPVKSEYAQLQAVESEYLNPISNGFKDYDENIDKAIEKLKAAGLDKFMEELQMQFDAFMNEKGNQK</sequence>
<dbReference type="PANTHER" id="PTHR43649">
    <property type="entry name" value="ARABINOSE-BINDING PROTEIN-RELATED"/>
    <property type="match status" value="1"/>
</dbReference>
<feature type="signal peptide" evidence="1">
    <location>
        <begin position="1"/>
        <end position="23"/>
    </location>
</feature>
<evidence type="ECO:0000259" key="2">
    <source>
        <dbReference type="Pfam" id="PF12010"/>
    </source>
</evidence>
<feature type="domain" description="DUF3502" evidence="2">
    <location>
        <begin position="443"/>
        <end position="508"/>
    </location>
</feature>
<gene>
    <name evidence="3" type="ORF">DSM106044_04596</name>
</gene>
<dbReference type="InterPro" id="IPR050490">
    <property type="entry name" value="Bact_solute-bd_prot1"/>
</dbReference>
<organism evidence="3 4">
    <name type="scientific">Robinsoniella peoriensis</name>
    <dbReference type="NCBI Taxonomy" id="180332"/>
    <lineage>
        <taxon>Bacteria</taxon>
        <taxon>Bacillati</taxon>
        <taxon>Bacillota</taxon>
        <taxon>Clostridia</taxon>
        <taxon>Lachnospirales</taxon>
        <taxon>Lachnospiraceae</taxon>
        <taxon>Robinsoniella</taxon>
    </lineage>
</organism>
<dbReference type="SUPFAM" id="SSF53850">
    <property type="entry name" value="Periplasmic binding protein-like II"/>
    <property type="match status" value="1"/>
</dbReference>
<evidence type="ECO:0000313" key="3">
    <source>
        <dbReference type="EMBL" id="TLC98593.1"/>
    </source>
</evidence>
<reference evidence="3 4" key="1">
    <citation type="journal article" date="2019" name="Anaerobe">
        <title>Detection of Robinsoniella peoriensis in multiple bone samples of a trauma patient.</title>
        <authorList>
            <person name="Schrottner P."/>
            <person name="Hartwich K."/>
            <person name="Bunk B."/>
            <person name="Schober I."/>
            <person name="Helbig S."/>
            <person name="Rudolph W.W."/>
            <person name="Gunzer F."/>
        </authorList>
    </citation>
    <scope>NUCLEOTIDE SEQUENCE [LARGE SCALE GENOMIC DNA]</scope>
    <source>
        <strain evidence="3 4">DSM 106044</strain>
    </source>
</reference>
<evidence type="ECO:0000313" key="4">
    <source>
        <dbReference type="Proteomes" id="UP000306509"/>
    </source>
</evidence>
<protein>
    <submittedName>
        <fullName evidence="3">Maltose-binding periplasmic protein</fullName>
    </submittedName>
</protein>
<dbReference type="InterPro" id="IPR006059">
    <property type="entry name" value="SBP"/>
</dbReference>
<keyword evidence="4" id="KW-1185">Reference proteome</keyword>
<evidence type="ECO:0000256" key="1">
    <source>
        <dbReference type="SAM" id="SignalP"/>
    </source>
</evidence>
<dbReference type="Proteomes" id="UP000306509">
    <property type="component" value="Unassembled WGS sequence"/>
</dbReference>
<feature type="chain" id="PRO_5038842348" evidence="1">
    <location>
        <begin position="24"/>
        <end position="515"/>
    </location>
</feature>
<dbReference type="RefSeq" id="WP_138003746.1">
    <property type="nucleotide sequence ID" value="NZ_QGQD01000090.1"/>
</dbReference>
<dbReference type="Pfam" id="PF13416">
    <property type="entry name" value="SBP_bac_8"/>
    <property type="match status" value="1"/>
</dbReference>
<dbReference type="Gene3D" id="3.40.190.10">
    <property type="entry name" value="Periplasmic binding protein-like II"/>
    <property type="match status" value="2"/>
</dbReference>
<dbReference type="PANTHER" id="PTHR43649:SF17">
    <property type="entry name" value="ABC TRANSPORTER SOLUTE BINDING PROTEIN-SUGAR TRANSPORT"/>
    <property type="match status" value="1"/>
</dbReference>
<dbReference type="Pfam" id="PF12010">
    <property type="entry name" value="DUF3502"/>
    <property type="match status" value="1"/>
</dbReference>